<evidence type="ECO:0000256" key="2">
    <source>
        <dbReference type="ARBA" id="ARBA00022679"/>
    </source>
</evidence>
<reference evidence="5" key="1">
    <citation type="submission" date="2013-06" db="EMBL/GenBank/DDBJ databases">
        <authorList>
            <person name="Weinstock G."/>
            <person name="Sodergren E."/>
            <person name="Clifton S."/>
            <person name="Fulton L."/>
            <person name="Fulton B."/>
            <person name="Courtney L."/>
            <person name="Fronick C."/>
            <person name="Harrison M."/>
            <person name="Strong C."/>
            <person name="Farmer C."/>
            <person name="Delahaunty K."/>
            <person name="Markovic C."/>
            <person name="Hall O."/>
            <person name="Minx P."/>
            <person name="Tomlinson C."/>
            <person name="Mitreva M."/>
            <person name="Nelson J."/>
            <person name="Hou S."/>
            <person name="Wollam A."/>
            <person name="Pepin K.H."/>
            <person name="Johnson M."/>
            <person name="Bhonagiri V."/>
            <person name="Nash W.E."/>
            <person name="Warren W."/>
            <person name="Chinwalla A."/>
            <person name="Mardis E.R."/>
            <person name="Wilson R.K."/>
        </authorList>
    </citation>
    <scope>NUCLEOTIDE SEQUENCE [LARGE SCALE GENOMIC DNA]</scope>
    <source>
        <strain evidence="5">ATCC 49176</strain>
    </source>
</reference>
<dbReference type="SUPFAM" id="SSF56784">
    <property type="entry name" value="HAD-like"/>
    <property type="match status" value="1"/>
</dbReference>
<accession>W1Q1F8</accession>
<dbReference type="PROSITE" id="PS01228">
    <property type="entry name" value="COF_1"/>
    <property type="match status" value="1"/>
</dbReference>
<dbReference type="HAMAP" id="MF_02217">
    <property type="entry name" value="TrmR_methyltr"/>
    <property type="match status" value="1"/>
</dbReference>
<evidence type="ECO:0000313" key="5">
    <source>
        <dbReference type="EMBL" id="ESK64826.1"/>
    </source>
</evidence>
<dbReference type="EC" id="2.1.1.-" evidence="4"/>
<dbReference type="InterPro" id="IPR002935">
    <property type="entry name" value="SAM_O-MeTrfase"/>
</dbReference>
<evidence type="ECO:0000256" key="1">
    <source>
        <dbReference type="ARBA" id="ARBA00022603"/>
    </source>
</evidence>
<dbReference type="SFLD" id="SFLDS00003">
    <property type="entry name" value="Haloacid_Dehalogenase"/>
    <property type="match status" value="1"/>
</dbReference>
<protein>
    <recommendedName>
        <fullName evidence="4">tRNA 5-hydroxyuridine methyltransferase</fullName>
        <ecNumber evidence="4">2.1.1.-</ecNumber>
    </recommendedName>
    <alternativeName>
        <fullName evidence="4">ho5U methyltransferase</fullName>
    </alternativeName>
</protein>
<comment type="caution">
    <text evidence="4">Lacks conserved residue(s) required for the propagation of feature annotation.</text>
</comment>
<dbReference type="Gene3D" id="3.40.50.150">
    <property type="entry name" value="Vaccinia Virus protein VP39"/>
    <property type="match status" value="1"/>
</dbReference>
<dbReference type="InterPro" id="IPR043675">
    <property type="entry name" value="TrmR_methyltr"/>
</dbReference>
<feature type="binding site" evidence="4">
    <location>
        <position position="140"/>
    </location>
    <ligand>
        <name>S-adenosyl-L-methionine</name>
        <dbReference type="ChEBI" id="CHEBI:59789"/>
    </ligand>
</feature>
<dbReference type="Gene3D" id="3.40.50.1000">
    <property type="entry name" value="HAD superfamily/HAD-like"/>
    <property type="match status" value="1"/>
</dbReference>
<dbReference type="GO" id="GO:0000287">
    <property type="term" value="F:magnesium ion binding"/>
    <property type="evidence" value="ECO:0007669"/>
    <property type="project" value="TreeGrafter"/>
</dbReference>
<keyword evidence="2 4" id="KW-0808">Transferase</keyword>
<dbReference type="InterPro" id="IPR023214">
    <property type="entry name" value="HAD_sf"/>
</dbReference>
<dbReference type="eggNOG" id="COG0561">
    <property type="taxonomic scope" value="Bacteria"/>
</dbReference>
<dbReference type="CDD" id="cd02440">
    <property type="entry name" value="AdoMet_MTases"/>
    <property type="match status" value="1"/>
</dbReference>
<keyword evidence="1 4" id="KW-0489">Methyltransferase</keyword>
<dbReference type="GO" id="GO:0030488">
    <property type="term" value="P:tRNA methylation"/>
    <property type="evidence" value="ECO:0007669"/>
    <property type="project" value="UniProtKB-UniRule"/>
</dbReference>
<dbReference type="PROSITE" id="PS51682">
    <property type="entry name" value="SAM_OMT_I"/>
    <property type="match status" value="1"/>
</dbReference>
<dbReference type="CDD" id="cd07516">
    <property type="entry name" value="HAD_Pase"/>
    <property type="match status" value="1"/>
</dbReference>
<keyword evidence="6" id="KW-1185">Reference proteome</keyword>
<dbReference type="eggNOG" id="COG4122">
    <property type="taxonomic scope" value="Bacteria"/>
</dbReference>
<feature type="binding site" evidence="4">
    <location>
        <position position="75"/>
    </location>
    <ligand>
        <name>S-adenosyl-L-methionine</name>
        <dbReference type="ChEBI" id="CHEBI:59789"/>
    </ligand>
</feature>
<comment type="catalytic activity">
    <reaction evidence="4">
        <text>5-hydroxyuridine(34) in tRNA + S-adenosyl-L-methionine = 5-methoxyuridine(34) in tRNA + S-adenosyl-L-homocysteine + H(+)</text>
        <dbReference type="Rhea" id="RHEA:60524"/>
        <dbReference type="Rhea" id="RHEA-COMP:13381"/>
        <dbReference type="Rhea" id="RHEA-COMP:15591"/>
        <dbReference type="ChEBI" id="CHEBI:15378"/>
        <dbReference type="ChEBI" id="CHEBI:57856"/>
        <dbReference type="ChEBI" id="CHEBI:59789"/>
        <dbReference type="ChEBI" id="CHEBI:136877"/>
        <dbReference type="ChEBI" id="CHEBI:143860"/>
    </reaction>
</comment>
<dbReference type="GO" id="GO:0008171">
    <property type="term" value="F:O-methyltransferase activity"/>
    <property type="evidence" value="ECO:0007669"/>
    <property type="project" value="InterPro"/>
</dbReference>
<dbReference type="InterPro" id="IPR036412">
    <property type="entry name" value="HAD-like_sf"/>
</dbReference>
<feature type="binding site" evidence="4">
    <location>
        <begin position="121"/>
        <end position="122"/>
    </location>
    <ligand>
        <name>S-adenosyl-L-methionine</name>
        <dbReference type="ChEBI" id="CHEBI:59789"/>
    </ligand>
</feature>
<comment type="caution">
    <text evidence="5">The sequence shown here is derived from an EMBL/GenBank/DDBJ whole genome shotgun (WGS) entry which is preliminary data.</text>
</comment>
<dbReference type="Proteomes" id="UP000019050">
    <property type="component" value="Unassembled WGS sequence"/>
</dbReference>
<dbReference type="NCBIfam" id="TIGR00099">
    <property type="entry name" value="Cof-subfamily"/>
    <property type="match status" value="1"/>
</dbReference>
<dbReference type="HOGENOM" id="CLU_484541_0_0_9"/>
<sequence length="562" mass="61773">MLNEMMHRPVVMQKVIDLMREGQVPFEGIVGQLEAFANANGIPVVPHETAKFLDFFCATTQPQQILEIGTAIGFSASLMAQHLASDGHLTTIDRYALMFERAKSNFEQAGLADKVTVLEGDAADILPTLPANHYDLIFMDSAKAKYLEFYPYCMRLLKMGGVLLIDDVLQAGTIMDALDTRPKRVRKIHRKLNELFQAVLTDQDQRACLLPLGDGLLMVRKEKEIEVEDFLATQWDKTWCQQVAAKAETKRQAAAPALNEFQQMAAEQIEDSKESGQELAQDIGLIAIDLDGTLLTNQKTISATNVATLARAHQAGIKIVICTGRTLPGVDFYVPELPFLTASDFMILQNGAQTLSAQAPFQSVFQRFLTQAARQRALELVAPLKDQGAQLVAFDRDHLYLVGDPTPNALVARDAEFLKTDVTPISQADFLANSQLNKAMILAPEAVLDAWIPTIEATDWQALSMVRSQKVILEFLPVGVSKASGLDQLTRHLGLRPEQVMALGDAANDAEMLDFAGCAVAMGNASEDLKAKADFVTLTNEEDGVSHAIETLILQKKQNHIE</sequence>
<dbReference type="GeneID" id="86583624"/>
<gene>
    <name evidence="4" type="primary">trmR</name>
    <name evidence="5" type="ORF">GCWU000182_001759</name>
</gene>
<evidence type="ECO:0000256" key="3">
    <source>
        <dbReference type="ARBA" id="ARBA00022691"/>
    </source>
</evidence>
<dbReference type="SUPFAM" id="SSF53335">
    <property type="entry name" value="S-adenosyl-L-methionine-dependent methyltransferases"/>
    <property type="match status" value="1"/>
</dbReference>
<evidence type="ECO:0000256" key="4">
    <source>
        <dbReference type="HAMAP-Rule" id="MF_02217"/>
    </source>
</evidence>
<keyword evidence="4" id="KW-0819">tRNA processing</keyword>
<dbReference type="InterPro" id="IPR006379">
    <property type="entry name" value="HAD-SF_hydro_IIB"/>
</dbReference>
<dbReference type="Pfam" id="PF08282">
    <property type="entry name" value="Hydrolase_3"/>
    <property type="match status" value="1"/>
</dbReference>
<dbReference type="SFLD" id="SFLDG01140">
    <property type="entry name" value="C2.B:_Phosphomannomutase_and_P"/>
    <property type="match status" value="1"/>
</dbReference>
<dbReference type="EMBL" id="ACIN03000016">
    <property type="protein sequence ID" value="ESK64826.1"/>
    <property type="molecule type" value="Genomic_DNA"/>
</dbReference>
<evidence type="ECO:0000313" key="6">
    <source>
        <dbReference type="Proteomes" id="UP000019050"/>
    </source>
</evidence>
<dbReference type="InterPro" id="IPR029063">
    <property type="entry name" value="SAM-dependent_MTases_sf"/>
</dbReference>
<dbReference type="Pfam" id="PF01596">
    <property type="entry name" value="Methyltransf_3"/>
    <property type="match status" value="1"/>
</dbReference>
<comment type="similarity">
    <text evidence="4">Belongs to the class I-like SAM-binding methyltransferase superfamily. Cation-dependent O-methyltransferase family.</text>
</comment>
<proteinExistence type="inferred from homology"/>
<organism evidence="5 6">
    <name type="scientific">Abiotrophia defectiva ATCC 49176</name>
    <dbReference type="NCBI Taxonomy" id="592010"/>
    <lineage>
        <taxon>Bacteria</taxon>
        <taxon>Bacillati</taxon>
        <taxon>Bacillota</taxon>
        <taxon>Bacilli</taxon>
        <taxon>Lactobacillales</taxon>
        <taxon>Aerococcaceae</taxon>
        <taxon>Abiotrophia</taxon>
    </lineage>
</organism>
<dbReference type="GO" id="GO:0005829">
    <property type="term" value="C:cytosol"/>
    <property type="evidence" value="ECO:0007669"/>
    <property type="project" value="TreeGrafter"/>
</dbReference>
<dbReference type="NCBIfam" id="TIGR01484">
    <property type="entry name" value="HAD-SF-IIB"/>
    <property type="match status" value="1"/>
</dbReference>
<dbReference type="STRING" id="592010.GCWU000182_001759"/>
<feature type="binding site" evidence="4">
    <location>
        <position position="93"/>
    </location>
    <ligand>
        <name>S-adenosyl-L-methionine</name>
        <dbReference type="ChEBI" id="CHEBI:59789"/>
    </ligand>
</feature>
<dbReference type="AlphaFoldDB" id="W1Q1F8"/>
<feature type="binding site" evidence="4">
    <location>
        <position position="45"/>
    </location>
    <ligand>
        <name>S-adenosyl-L-methionine</name>
        <dbReference type="ChEBI" id="CHEBI:59789"/>
    </ligand>
</feature>
<dbReference type="GO" id="GO:0016791">
    <property type="term" value="F:phosphatase activity"/>
    <property type="evidence" value="ECO:0007669"/>
    <property type="project" value="TreeGrafter"/>
</dbReference>
<keyword evidence="3 4" id="KW-0949">S-adenosyl-L-methionine</keyword>
<comment type="subunit">
    <text evidence="4">Homodimer.</text>
</comment>
<dbReference type="RefSeq" id="WP_023392376.1">
    <property type="nucleotide sequence ID" value="NZ_KI535341.1"/>
</dbReference>
<dbReference type="OrthoDB" id="9799672at2"/>
<dbReference type="Gene3D" id="3.30.1240.10">
    <property type="match status" value="1"/>
</dbReference>
<dbReference type="GO" id="GO:0016300">
    <property type="term" value="F:tRNA (uridine) methyltransferase activity"/>
    <property type="evidence" value="ECO:0007669"/>
    <property type="project" value="UniProtKB-UniRule"/>
</dbReference>
<dbReference type="PANTHER" id="PTHR10000">
    <property type="entry name" value="PHOSPHOSERINE PHOSPHATASE"/>
    <property type="match status" value="1"/>
</dbReference>
<dbReference type="PANTHER" id="PTHR10000:SF8">
    <property type="entry name" value="HAD SUPERFAMILY HYDROLASE-LIKE, TYPE 3"/>
    <property type="match status" value="1"/>
</dbReference>
<name>W1Q1F8_ABIDE</name>
<dbReference type="InterPro" id="IPR000150">
    <property type="entry name" value="Cof"/>
</dbReference>
<comment type="function">
    <text evidence="4">Catalyzes the methylation of 5-hydroxyuridine (ho5U) to form 5-methoxyuridine (mo5U) at position 34 in tRNAs.</text>
</comment>